<evidence type="ECO:0000313" key="4">
    <source>
        <dbReference type="Proteomes" id="UP000111110"/>
    </source>
</evidence>
<evidence type="ECO:0000313" key="3">
    <source>
        <dbReference type="EMBL" id="AAM18354.1"/>
    </source>
</evidence>
<dbReference type="EMBL" id="AF282478">
    <property type="protein sequence ID" value="AAM18354.1"/>
    <property type="molecule type" value="Genomic_RNA"/>
</dbReference>
<proteinExistence type="predicted"/>
<dbReference type="RefSeq" id="NP_620292.1">
    <property type="nucleotide sequence ID" value="NC_003707.1"/>
</dbReference>
<evidence type="ECO:0000256" key="1">
    <source>
        <dbReference type="SAM" id="MobiDB-lite"/>
    </source>
</evidence>
<keyword evidence="4" id="KW-1185">Reference proteome</keyword>
<sequence>MPCNRAVFGAFILAVLIGLQSAYFKLYEFYRNNDNAQNTTASAFLKQHEVAVNVVVEFLFDILFFLCGLLGFELTPAARRLTFRKSSSAVKADLVELQDASSKKRNDPADGEGIRNVSKTSLLNAECPSDAVDRDTGTLVPPAYSSSEFFPPPPAPHLYETPKAPRLVPSAPSFNLFTAGGLAS</sequence>
<dbReference type="Proteomes" id="UP000111110">
    <property type="component" value="Genome"/>
</dbReference>
<keyword evidence="2" id="KW-0812">Transmembrane</keyword>
<dbReference type="KEGG" id="vg:993404"/>
<dbReference type="GeneID" id="993404"/>
<feature type="region of interest" description="Disordered" evidence="1">
    <location>
        <begin position="143"/>
        <end position="164"/>
    </location>
</feature>
<name>Q8QVE2_9REOV</name>
<keyword evidence="2" id="KW-0472">Membrane</keyword>
<feature type="transmembrane region" description="Helical" evidence="2">
    <location>
        <begin position="50"/>
        <end position="72"/>
    </location>
</feature>
<organism evidence="3 4">
    <name type="scientific">Eyach virus</name>
    <dbReference type="NCBI Taxonomy" id="62352"/>
    <lineage>
        <taxon>Viruses</taxon>
        <taxon>Riboviria</taxon>
        <taxon>Orthornavirae</taxon>
        <taxon>Duplornaviricota</taxon>
        <taxon>Resentoviricetes</taxon>
        <taxon>Reovirales</taxon>
        <taxon>Spinareoviridae</taxon>
        <taxon>Coltivirus</taxon>
        <taxon>Coltivirus ixodis</taxon>
        <taxon>Eyach coltivirus</taxon>
    </lineage>
</organism>
<keyword evidence="2" id="KW-1133">Transmembrane helix</keyword>
<reference evidence="3 4" key="1">
    <citation type="journal article" date="2002" name="Arch. Virol.">
        <title>Genus Coltivirus (family Reoviridae): genomic and morphologic characterization of Old World and New World viruses.</title>
        <authorList>
            <person name="Attoui H."/>
            <person name="Mohd J.F."/>
            <person name="Biagini P."/>
            <person name="Cantaloube J.F."/>
            <person name="de M.P."/>
            <person name="Murphy F.A."/>
            <person name="de L.X."/>
        </authorList>
    </citation>
    <scope>NUCLEOTIDE SEQUENCE [LARGE SCALE GENOMIC DNA]</scope>
    <source>
        <strain evidence="3">Fr578</strain>
    </source>
</reference>
<dbReference type="OrthoDB" id="34610at10239"/>
<evidence type="ECO:0000256" key="2">
    <source>
        <dbReference type="SAM" id="Phobius"/>
    </source>
</evidence>
<protein>
    <submittedName>
        <fullName evidence="3">VP12</fullName>
    </submittedName>
</protein>
<accession>Q8QVE2</accession>
<reference evidence="4" key="2">
    <citation type="journal article" date="2005" name="Virology">
        <title>Expansion of family Reoviridae to include nine-segmented dsRNA viruses: isolation and characterization of a new virus designated Aedes pseudoscutellaris reovirus assigned to a proposed genus (Dinovernavirus).</title>
        <authorList>
            <person name="Attoui H."/>
            <person name="Mohd Jaafar F."/>
            <person name="Belhouchet M."/>
            <person name="Biagini P."/>
            <person name="Cantaloube J.F."/>
            <person name="de Micco P."/>
            <person name="de Lamballerie X."/>
        </authorList>
    </citation>
    <scope>NUCLEOTIDE SEQUENCE [LARGE SCALE GENOMIC DNA]</scope>
</reference>